<dbReference type="InterPro" id="IPR002048">
    <property type="entry name" value="EF_hand_dom"/>
</dbReference>
<sequence length="143" mass="16829">MSKRQKKVYFKESWPPLGVDQELMDGLHEMFDMLDKNGEGYIPLESAKTSLHLMGLRSISNYRLKEMARHFETRDGVPMIDFVDYCSIMIMRLMKKETNFDLCQIFESISKGSETIQLQHLRAVADSLNFSKHCQVWFIEFNH</sequence>
<dbReference type="Gene3D" id="1.10.238.10">
    <property type="entry name" value="EF-hand"/>
    <property type="match status" value="1"/>
</dbReference>
<dbReference type="InterPro" id="IPR011992">
    <property type="entry name" value="EF-hand-dom_pair"/>
</dbReference>
<evidence type="ECO:0000313" key="3">
    <source>
        <dbReference type="Proteomes" id="UP001626550"/>
    </source>
</evidence>
<protein>
    <recommendedName>
        <fullName evidence="1">EF-hand domain-containing protein</fullName>
    </recommendedName>
</protein>
<gene>
    <name evidence="2" type="ORF">Ciccas_006353</name>
</gene>
<evidence type="ECO:0000313" key="2">
    <source>
        <dbReference type="EMBL" id="KAL3315020.1"/>
    </source>
</evidence>
<evidence type="ECO:0000259" key="1">
    <source>
        <dbReference type="PROSITE" id="PS50222"/>
    </source>
</evidence>
<comment type="caution">
    <text evidence="2">The sequence shown here is derived from an EMBL/GenBank/DDBJ whole genome shotgun (WGS) entry which is preliminary data.</text>
</comment>
<dbReference type="EMBL" id="JBJKFK010000846">
    <property type="protein sequence ID" value="KAL3315020.1"/>
    <property type="molecule type" value="Genomic_DNA"/>
</dbReference>
<feature type="domain" description="EF-hand" evidence="1">
    <location>
        <begin position="22"/>
        <end position="57"/>
    </location>
</feature>
<reference evidence="2 3" key="1">
    <citation type="submission" date="2024-11" db="EMBL/GenBank/DDBJ databases">
        <title>Adaptive evolution of stress response genes in parasites aligns with host niche diversity.</title>
        <authorList>
            <person name="Hahn C."/>
            <person name="Resl P."/>
        </authorList>
    </citation>
    <scope>NUCLEOTIDE SEQUENCE [LARGE SCALE GENOMIC DNA]</scope>
    <source>
        <strain evidence="2">EGGRZ-B1_66</strain>
        <tissue evidence="2">Body</tissue>
    </source>
</reference>
<proteinExistence type="predicted"/>
<dbReference type="PROSITE" id="PS50222">
    <property type="entry name" value="EF_HAND_2"/>
    <property type="match status" value="1"/>
</dbReference>
<accession>A0ABD2Q620</accession>
<keyword evidence="3" id="KW-1185">Reference proteome</keyword>
<organism evidence="2 3">
    <name type="scientific">Cichlidogyrus casuarinus</name>
    <dbReference type="NCBI Taxonomy" id="1844966"/>
    <lineage>
        <taxon>Eukaryota</taxon>
        <taxon>Metazoa</taxon>
        <taxon>Spiralia</taxon>
        <taxon>Lophotrochozoa</taxon>
        <taxon>Platyhelminthes</taxon>
        <taxon>Monogenea</taxon>
        <taxon>Monopisthocotylea</taxon>
        <taxon>Dactylogyridea</taxon>
        <taxon>Ancyrocephalidae</taxon>
        <taxon>Cichlidogyrus</taxon>
    </lineage>
</organism>
<dbReference type="Proteomes" id="UP001626550">
    <property type="component" value="Unassembled WGS sequence"/>
</dbReference>
<dbReference type="AlphaFoldDB" id="A0ABD2Q620"/>
<dbReference type="SUPFAM" id="SSF47473">
    <property type="entry name" value="EF-hand"/>
    <property type="match status" value="1"/>
</dbReference>
<name>A0ABD2Q620_9PLAT</name>